<protein>
    <submittedName>
        <fullName evidence="1">Uncharacterized protein</fullName>
    </submittedName>
</protein>
<accession>T0FDY4</accession>
<name>T0FDY4_9LEPT</name>
<comment type="caution">
    <text evidence="1">The sequence shown here is derived from an EMBL/GenBank/DDBJ whole genome shotgun (WGS) entry which is preliminary data.</text>
</comment>
<proteinExistence type="predicted"/>
<organism evidence="1 2">
    <name type="scientific">Leptospira noguchii serovar Panama str. CZ214</name>
    <dbReference type="NCBI Taxonomy" id="1001595"/>
    <lineage>
        <taxon>Bacteria</taxon>
        <taxon>Pseudomonadati</taxon>
        <taxon>Spirochaetota</taxon>
        <taxon>Spirochaetia</taxon>
        <taxon>Leptospirales</taxon>
        <taxon>Leptospiraceae</taxon>
        <taxon>Leptospira</taxon>
    </lineage>
</organism>
<dbReference type="EMBL" id="AKWY02000021">
    <property type="protein sequence ID" value="EQA71433.1"/>
    <property type="molecule type" value="Genomic_DNA"/>
</dbReference>
<dbReference type="AlphaFoldDB" id="T0FDY4"/>
<reference evidence="1 2" key="1">
    <citation type="submission" date="2013-05" db="EMBL/GenBank/DDBJ databases">
        <authorList>
            <person name="Harkins D.M."/>
            <person name="Durkin A.S."/>
            <person name="Brinkac L.M."/>
            <person name="Haft D.H."/>
            <person name="Selengut J.D."/>
            <person name="Sanka R."/>
            <person name="DePew J."/>
            <person name="Purushe J."/>
            <person name="Hartskeerl R.A."/>
            <person name="Ahmed A."/>
            <person name="van der Linden H."/>
            <person name="Goris M.G.A."/>
            <person name="Vinetz J.M."/>
            <person name="Sutton G.G."/>
            <person name="Nierman W.C."/>
            <person name="Fouts D.E."/>
        </authorList>
    </citation>
    <scope>NUCLEOTIDE SEQUENCE [LARGE SCALE GENOMIC DNA]</scope>
    <source>
        <strain evidence="1 2">CZ214</strain>
    </source>
</reference>
<sequence>MVVQFKNPWISTDLVTILFHNFWASDIGKDERLVWISD</sequence>
<evidence type="ECO:0000313" key="2">
    <source>
        <dbReference type="Proteomes" id="UP000015442"/>
    </source>
</evidence>
<evidence type="ECO:0000313" key="1">
    <source>
        <dbReference type="EMBL" id="EQA71433.1"/>
    </source>
</evidence>
<dbReference type="Proteomes" id="UP000015442">
    <property type="component" value="Unassembled WGS sequence"/>
</dbReference>
<gene>
    <name evidence="1" type="ORF">LEP1GSC059_2812</name>
</gene>